<dbReference type="Proteomes" id="UP001411173">
    <property type="component" value="Unassembled WGS sequence"/>
</dbReference>
<name>A0ABU9V307_9ENTR</name>
<keyword evidence="2" id="KW-1185">Reference proteome</keyword>
<evidence type="ECO:0000313" key="1">
    <source>
        <dbReference type="EMBL" id="MEN0579039.1"/>
    </source>
</evidence>
<protein>
    <submittedName>
        <fullName evidence="1">Uncharacterized protein</fullName>
    </submittedName>
</protein>
<organism evidence="1 2">
    <name type="scientific">Phytobacter palmae</name>
    <dbReference type="NCBI Taxonomy" id="1855371"/>
    <lineage>
        <taxon>Bacteria</taxon>
        <taxon>Pseudomonadati</taxon>
        <taxon>Pseudomonadota</taxon>
        <taxon>Gammaproteobacteria</taxon>
        <taxon>Enterobacterales</taxon>
        <taxon>Enterobacteriaceae</taxon>
        <taxon>Phytobacter</taxon>
    </lineage>
</organism>
<accession>A0ABU9V307</accession>
<gene>
    <name evidence="1" type="ORF">AAIG39_08460</name>
</gene>
<dbReference type="RefSeq" id="WP_343193617.1">
    <property type="nucleotide sequence ID" value="NZ_JBCIVJ010000005.1"/>
</dbReference>
<dbReference type="EMBL" id="JBCIVJ010000005">
    <property type="protein sequence ID" value="MEN0579039.1"/>
    <property type="molecule type" value="Genomic_DNA"/>
</dbReference>
<reference evidence="1 2" key="1">
    <citation type="submission" date="2024-02" db="EMBL/GenBank/DDBJ databases">
        <title>Whole genome of MDR Enterobacteriaceae from southern Thailand.</title>
        <authorList>
            <person name="Surachat K."/>
        </authorList>
    </citation>
    <scope>NUCLEOTIDE SEQUENCE [LARGE SCALE GENOMIC DNA]</scope>
    <source>
        <strain evidence="1 2">PSU_29</strain>
    </source>
</reference>
<proteinExistence type="predicted"/>
<comment type="caution">
    <text evidence="1">The sequence shown here is derived from an EMBL/GenBank/DDBJ whole genome shotgun (WGS) entry which is preliminary data.</text>
</comment>
<sequence>MTTIRLQWRYIEPPPRTGLLLDLKQWVLDAAVPELEAEFRNLLGYQRRRGISDEQVNAMAAELYALVRQRQREEYEACKRADNGGEDLERWLHGEIYNGNA</sequence>
<evidence type="ECO:0000313" key="2">
    <source>
        <dbReference type="Proteomes" id="UP001411173"/>
    </source>
</evidence>